<accession>A0A516GBU2</accession>
<dbReference type="RefSeq" id="WP_143783497.1">
    <property type="nucleotide sequence ID" value="NZ_CP041616.1"/>
</dbReference>
<dbReference type="PANTHER" id="PTHR46268">
    <property type="entry name" value="STRESS RESPONSE PROTEIN NHAX"/>
    <property type="match status" value="1"/>
</dbReference>
<organism evidence="3 4">
    <name type="scientific">Ornithinimicrobium ciconiae</name>
    <dbReference type="NCBI Taxonomy" id="2594265"/>
    <lineage>
        <taxon>Bacteria</taxon>
        <taxon>Bacillati</taxon>
        <taxon>Actinomycetota</taxon>
        <taxon>Actinomycetes</taxon>
        <taxon>Micrococcales</taxon>
        <taxon>Ornithinimicrobiaceae</taxon>
        <taxon>Ornithinimicrobium</taxon>
    </lineage>
</organism>
<dbReference type="SUPFAM" id="SSF52402">
    <property type="entry name" value="Adenine nucleotide alpha hydrolases-like"/>
    <property type="match status" value="1"/>
</dbReference>
<evidence type="ECO:0000256" key="1">
    <source>
        <dbReference type="ARBA" id="ARBA00008791"/>
    </source>
</evidence>
<proteinExistence type="inferred from homology"/>
<name>A0A516GBU2_9MICO</name>
<dbReference type="InterPro" id="IPR006015">
    <property type="entry name" value="Universal_stress_UspA"/>
</dbReference>
<dbReference type="Pfam" id="PF00582">
    <property type="entry name" value="Usp"/>
    <property type="match status" value="1"/>
</dbReference>
<evidence type="ECO:0000313" key="4">
    <source>
        <dbReference type="Proteomes" id="UP000315395"/>
    </source>
</evidence>
<dbReference type="KEGG" id="orz:FNH13_11205"/>
<dbReference type="Gene3D" id="3.40.50.12370">
    <property type="match status" value="1"/>
</dbReference>
<sequence>MTVAVAYDAKPEGRAAVEAALEWAGLHETSVVVLHVEETGRAGTAGVAATPAAVRAVETQIETIAASRLGQPAPTWSVVSSTAAGDVASILLQLAAKSGAELLVVGSRRRSEIGKFFLGRVAQRVLLDSPVPVLVVKTE</sequence>
<dbReference type="PRINTS" id="PR01438">
    <property type="entry name" value="UNVRSLSTRESS"/>
</dbReference>
<dbReference type="AlphaFoldDB" id="A0A516GBU2"/>
<keyword evidence="4" id="KW-1185">Reference proteome</keyword>
<dbReference type="EMBL" id="CP041616">
    <property type="protein sequence ID" value="QDO88820.1"/>
    <property type="molecule type" value="Genomic_DNA"/>
</dbReference>
<dbReference type="CDD" id="cd00293">
    <property type="entry name" value="USP-like"/>
    <property type="match status" value="1"/>
</dbReference>
<evidence type="ECO:0000259" key="2">
    <source>
        <dbReference type="Pfam" id="PF00582"/>
    </source>
</evidence>
<gene>
    <name evidence="3" type="ORF">FNH13_11205</name>
</gene>
<evidence type="ECO:0000313" key="3">
    <source>
        <dbReference type="EMBL" id="QDO88820.1"/>
    </source>
</evidence>
<dbReference type="OrthoDB" id="5419113at2"/>
<feature type="domain" description="UspA" evidence="2">
    <location>
        <begin position="2"/>
        <end position="137"/>
    </location>
</feature>
<dbReference type="InterPro" id="IPR006016">
    <property type="entry name" value="UspA"/>
</dbReference>
<comment type="similarity">
    <text evidence="1">Belongs to the universal stress protein A family.</text>
</comment>
<protein>
    <submittedName>
        <fullName evidence="3">Universal stress protein</fullName>
    </submittedName>
</protein>
<reference evidence="3 4" key="1">
    <citation type="submission" date="2019-07" db="EMBL/GenBank/DDBJ databases">
        <title>complete genome sequencing of Ornithinimicrobium sp. H23M54.</title>
        <authorList>
            <person name="Bae J.-W."/>
            <person name="Lee S.-Y."/>
        </authorList>
    </citation>
    <scope>NUCLEOTIDE SEQUENCE [LARGE SCALE GENOMIC DNA]</scope>
    <source>
        <strain evidence="3 4">H23M54</strain>
    </source>
</reference>
<dbReference type="PANTHER" id="PTHR46268:SF6">
    <property type="entry name" value="UNIVERSAL STRESS PROTEIN UP12"/>
    <property type="match status" value="1"/>
</dbReference>
<dbReference type="Proteomes" id="UP000315395">
    <property type="component" value="Chromosome"/>
</dbReference>